<feature type="non-terminal residue" evidence="2">
    <location>
        <position position="75"/>
    </location>
</feature>
<keyword evidence="3" id="KW-1185">Reference proteome</keyword>
<dbReference type="Proteomes" id="UP000824469">
    <property type="component" value="Unassembled WGS sequence"/>
</dbReference>
<sequence length="75" mass="8724">LTSFDVMTFGSMIMTKVIFPIPEWTFLAFINIPNGGSLIMWTSNIFSRIEAYDSPNEVKDRDDKDPFREDEESLR</sequence>
<protein>
    <submittedName>
        <fullName evidence="2">Uncharacterized protein</fullName>
    </submittedName>
</protein>
<gene>
    <name evidence="2" type="ORF">KI387_004189</name>
</gene>
<accession>A0AA38H0J1</accession>
<proteinExistence type="predicted"/>
<dbReference type="EMBL" id="JAHRHJ020000001">
    <property type="protein sequence ID" value="KAH9332081.1"/>
    <property type="molecule type" value="Genomic_DNA"/>
</dbReference>
<organism evidence="2 3">
    <name type="scientific">Taxus chinensis</name>
    <name type="common">Chinese yew</name>
    <name type="synonym">Taxus wallichiana var. chinensis</name>
    <dbReference type="NCBI Taxonomy" id="29808"/>
    <lineage>
        <taxon>Eukaryota</taxon>
        <taxon>Viridiplantae</taxon>
        <taxon>Streptophyta</taxon>
        <taxon>Embryophyta</taxon>
        <taxon>Tracheophyta</taxon>
        <taxon>Spermatophyta</taxon>
        <taxon>Pinopsida</taxon>
        <taxon>Pinidae</taxon>
        <taxon>Conifers II</taxon>
        <taxon>Cupressales</taxon>
        <taxon>Taxaceae</taxon>
        <taxon>Taxus</taxon>
    </lineage>
</organism>
<name>A0AA38H0J1_TAXCH</name>
<evidence type="ECO:0000313" key="2">
    <source>
        <dbReference type="EMBL" id="KAH9332081.1"/>
    </source>
</evidence>
<comment type="caution">
    <text evidence="2">The sequence shown here is derived from an EMBL/GenBank/DDBJ whole genome shotgun (WGS) entry which is preliminary data.</text>
</comment>
<feature type="region of interest" description="Disordered" evidence="1">
    <location>
        <begin position="55"/>
        <end position="75"/>
    </location>
</feature>
<feature type="compositionally biased region" description="Basic and acidic residues" evidence="1">
    <location>
        <begin position="56"/>
        <end position="75"/>
    </location>
</feature>
<evidence type="ECO:0000313" key="3">
    <source>
        <dbReference type="Proteomes" id="UP000824469"/>
    </source>
</evidence>
<dbReference type="AlphaFoldDB" id="A0AA38H0J1"/>
<evidence type="ECO:0000256" key="1">
    <source>
        <dbReference type="SAM" id="MobiDB-lite"/>
    </source>
</evidence>
<feature type="non-terminal residue" evidence="2">
    <location>
        <position position="1"/>
    </location>
</feature>
<reference evidence="2 3" key="1">
    <citation type="journal article" date="2021" name="Nat. Plants">
        <title>The Taxus genome provides insights into paclitaxel biosynthesis.</title>
        <authorList>
            <person name="Xiong X."/>
            <person name="Gou J."/>
            <person name="Liao Q."/>
            <person name="Li Y."/>
            <person name="Zhou Q."/>
            <person name="Bi G."/>
            <person name="Li C."/>
            <person name="Du R."/>
            <person name="Wang X."/>
            <person name="Sun T."/>
            <person name="Guo L."/>
            <person name="Liang H."/>
            <person name="Lu P."/>
            <person name="Wu Y."/>
            <person name="Zhang Z."/>
            <person name="Ro D.K."/>
            <person name="Shang Y."/>
            <person name="Huang S."/>
            <person name="Yan J."/>
        </authorList>
    </citation>
    <scope>NUCLEOTIDE SEQUENCE [LARGE SCALE GENOMIC DNA]</scope>
    <source>
        <strain evidence="2">Ta-2019</strain>
    </source>
</reference>